<keyword evidence="3" id="KW-1133">Transmembrane helix</keyword>
<dbReference type="InterPro" id="IPR035952">
    <property type="entry name" value="Rhomboid-like_sf"/>
</dbReference>
<gene>
    <name evidence="5" type="ORF">AO440_002652</name>
</gene>
<protein>
    <submittedName>
        <fullName evidence="5">Transmembrane protein 115-like protein</fullName>
    </submittedName>
</protein>
<evidence type="ECO:0000256" key="3">
    <source>
        <dbReference type="ARBA" id="ARBA00022989"/>
    </source>
</evidence>
<dbReference type="SMART" id="SM01160">
    <property type="entry name" value="DUF1751"/>
    <property type="match status" value="1"/>
</dbReference>
<dbReference type="PANTHER" id="PTHR13377">
    <property type="entry name" value="PLACENTAL PROTEIN 6"/>
    <property type="match status" value="1"/>
</dbReference>
<dbReference type="VEuPathDB" id="FungiDB:GVI51_I07205"/>
<accession>A0A0W0CKH8</accession>
<organism evidence="5 6">
    <name type="scientific">Candida glabrata</name>
    <name type="common">Yeast</name>
    <name type="synonym">Torulopsis glabrata</name>
    <dbReference type="NCBI Taxonomy" id="5478"/>
    <lineage>
        <taxon>Eukaryota</taxon>
        <taxon>Fungi</taxon>
        <taxon>Dikarya</taxon>
        <taxon>Ascomycota</taxon>
        <taxon>Saccharomycotina</taxon>
        <taxon>Saccharomycetes</taxon>
        <taxon>Saccharomycetales</taxon>
        <taxon>Saccharomycetaceae</taxon>
        <taxon>Nakaseomyces</taxon>
    </lineage>
</organism>
<dbReference type="EMBL" id="LLZZ01000114">
    <property type="protein sequence ID" value="KTB05125.1"/>
    <property type="molecule type" value="Genomic_DNA"/>
</dbReference>
<dbReference type="AlphaFoldDB" id="A0A0W0CKH8"/>
<dbReference type="VEuPathDB" id="FungiDB:B1J91_I07381g"/>
<dbReference type="PANTHER" id="PTHR13377:SF3">
    <property type="entry name" value="TRANSMEMBRANE PROTEIN 115"/>
    <property type="match status" value="1"/>
</dbReference>
<dbReference type="Proteomes" id="UP000054886">
    <property type="component" value="Unassembled WGS sequence"/>
</dbReference>
<dbReference type="InterPro" id="IPR013861">
    <property type="entry name" value="TMEM115/Pdh1/Rbl19"/>
</dbReference>
<comment type="caution">
    <text evidence="5">The sequence shown here is derived from an EMBL/GenBank/DDBJ whole genome shotgun (WGS) entry which is preliminary data.</text>
</comment>
<dbReference type="VEuPathDB" id="FungiDB:CAGL0I07381g"/>
<evidence type="ECO:0000256" key="2">
    <source>
        <dbReference type="ARBA" id="ARBA00022692"/>
    </source>
</evidence>
<proteinExistence type="predicted"/>
<dbReference type="GO" id="GO:0006890">
    <property type="term" value="P:retrograde vesicle-mediated transport, Golgi to endoplasmic reticulum"/>
    <property type="evidence" value="ECO:0007669"/>
    <property type="project" value="InterPro"/>
</dbReference>
<dbReference type="SUPFAM" id="SSF144091">
    <property type="entry name" value="Rhomboid-like"/>
    <property type="match status" value="1"/>
</dbReference>
<dbReference type="GO" id="GO:0005794">
    <property type="term" value="C:Golgi apparatus"/>
    <property type="evidence" value="ECO:0007669"/>
    <property type="project" value="TreeGrafter"/>
</dbReference>
<reference evidence="5 6" key="1">
    <citation type="submission" date="2015-10" db="EMBL/GenBank/DDBJ databases">
        <title>Draft genomes sequences of Candida glabrata isolates 1A, 1B, 2A, 2B, 3A and 3B.</title>
        <authorList>
            <person name="Haavelsrud O.E."/>
            <person name="Gaustad P."/>
        </authorList>
    </citation>
    <scope>NUCLEOTIDE SEQUENCE [LARGE SCALE GENOMIC DNA]</scope>
    <source>
        <strain evidence="5">910700640</strain>
    </source>
</reference>
<dbReference type="VEuPathDB" id="FungiDB:GW608_I02871"/>
<evidence type="ECO:0000313" key="5">
    <source>
        <dbReference type="EMBL" id="KTB05125.1"/>
    </source>
</evidence>
<name>A0A0W0CKH8_CANGB</name>
<evidence type="ECO:0000313" key="6">
    <source>
        <dbReference type="Proteomes" id="UP000054886"/>
    </source>
</evidence>
<dbReference type="Pfam" id="PF08551">
    <property type="entry name" value="DUF1751"/>
    <property type="match status" value="1"/>
</dbReference>
<dbReference type="PhylomeDB" id="A0A0W0CKH8"/>
<sequence length="339" mass="39581">MKHSNKFFEVDIPESSLSPRSLPKATKIITSLYLLLTLLLFVLRRIYYVRHEDQEFDSVIVPFLELVPDKVVQYPTAIILSNLIDIKWWKIITNLLNLVLGGSFIEKNWGSSKEIVIFILVLGSITNLVVLSATYVLAQVFTSIRLDLPIDGNYTVLVGFPIIYRQLLPETTIINIKYPSFISKNFRFKLLPIFVICFMTMVQLVWFHHFAELISIWLTFFTTWIYLRFYQRLPTLGNSNTTNEIIVGDASDTFQLIYFFPDIIKPALRPIFNFSYYLFCEKLRLIKPFETDEIDKGNQVAENRGAKRIDQAIDDIEAGDRRRELALKMLNQRMEEPNR</sequence>
<comment type="subcellular location">
    <subcellularLocation>
        <location evidence="1">Membrane</location>
        <topology evidence="1">Multi-pass membrane protein</topology>
    </subcellularLocation>
</comment>
<keyword evidence="2 5" id="KW-0812">Transmembrane</keyword>
<dbReference type="OMA" id="EIHFWEV"/>
<evidence type="ECO:0000256" key="1">
    <source>
        <dbReference type="ARBA" id="ARBA00004141"/>
    </source>
</evidence>
<dbReference type="VEuPathDB" id="FungiDB:GWK60_I02871"/>
<keyword evidence="4" id="KW-0472">Membrane</keyword>
<evidence type="ECO:0000256" key="4">
    <source>
        <dbReference type="ARBA" id="ARBA00023136"/>
    </source>
</evidence>
<dbReference type="GO" id="GO:0016020">
    <property type="term" value="C:membrane"/>
    <property type="evidence" value="ECO:0007669"/>
    <property type="project" value="UniProtKB-SubCell"/>
</dbReference>